<evidence type="ECO:0000313" key="3">
    <source>
        <dbReference type="Proteomes" id="UP000317982"/>
    </source>
</evidence>
<dbReference type="InParanoid" id="A0A545AS78"/>
<name>A0A545AS78_9ACTN</name>
<dbReference type="EMBL" id="VIRS01000009">
    <property type="protein sequence ID" value="TQS44174.1"/>
    <property type="molecule type" value="Genomic_DNA"/>
</dbReference>
<comment type="caution">
    <text evidence="2">The sequence shown here is derived from an EMBL/GenBank/DDBJ whole genome shotgun (WGS) entry which is preliminary data.</text>
</comment>
<dbReference type="AlphaFoldDB" id="A0A545AS78"/>
<dbReference type="OrthoDB" id="52928at2"/>
<dbReference type="Proteomes" id="UP000317982">
    <property type="component" value="Unassembled WGS sequence"/>
</dbReference>
<feature type="compositionally biased region" description="Basic and acidic residues" evidence="1">
    <location>
        <begin position="99"/>
        <end position="108"/>
    </location>
</feature>
<evidence type="ECO:0000256" key="1">
    <source>
        <dbReference type="SAM" id="MobiDB-lite"/>
    </source>
</evidence>
<accession>A0A545AS78</accession>
<organism evidence="2 3">
    <name type="scientific">Cryptosporangium phraense</name>
    <dbReference type="NCBI Taxonomy" id="2593070"/>
    <lineage>
        <taxon>Bacteria</taxon>
        <taxon>Bacillati</taxon>
        <taxon>Actinomycetota</taxon>
        <taxon>Actinomycetes</taxon>
        <taxon>Cryptosporangiales</taxon>
        <taxon>Cryptosporangiaceae</taxon>
        <taxon>Cryptosporangium</taxon>
    </lineage>
</organism>
<feature type="region of interest" description="Disordered" evidence="1">
    <location>
        <begin position="1"/>
        <end position="43"/>
    </location>
</feature>
<protein>
    <submittedName>
        <fullName evidence="2">Uncharacterized protein</fullName>
    </submittedName>
</protein>
<proteinExistence type="predicted"/>
<evidence type="ECO:0000313" key="2">
    <source>
        <dbReference type="EMBL" id="TQS44174.1"/>
    </source>
</evidence>
<feature type="region of interest" description="Disordered" evidence="1">
    <location>
        <begin position="67"/>
        <end position="137"/>
    </location>
</feature>
<reference evidence="2 3" key="1">
    <citation type="submission" date="2019-07" db="EMBL/GenBank/DDBJ databases">
        <title>Cryptosporangium phraense sp. nov., isolated from plant litter.</title>
        <authorList>
            <person name="Suriyachadkun C."/>
        </authorList>
    </citation>
    <scope>NUCLEOTIDE SEQUENCE [LARGE SCALE GENOMIC DNA]</scope>
    <source>
        <strain evidence="2 3">A-T 5661</strain>
    </source>
</reference>
<sequence>MPHATAARWAARCRPQGRAGMTDRSSQPHHGPARTTRRTERRIIRVRVTTRIGPARIAARLGLNAPTVRRVLTRYGPAPDPPRQRHRCVSWPQRARPTRRPDPRRRENPTAAATASSDAHKADATSAPPPRARTAER</sequence>
<keyword evidence="3" id="KW-1185">Reference proteome</keyword>
<gene>
    <name evidence="2" type="ORF">FL583_14585</name>
</gene>